<name>A0A195BVC7_9HYME</name>
<reference evidence="1 2" key="1">
    <citation type="submission" date="2015-09" db="EMBL/GenBank/DDBJ databases">
        <title>Atta colombica WGS genome.</title>
        <authorList>
            <person name="Nygaard S."/>
            <person name="Hu H."/>
            <person name="Boomsma J."/>
            <person name="Zhang G."/>
        </authorList>
    </citation>
    <scope>NUCLEOTIDE SEQUENCE [LARGE SCALE GENOMIC DNA]</scope>
    <source>
        <strain evidence="1">Treedump-2</strain>
        <tissue evidence="1">Whole body</tissue>
    </source>
</reference>
<protein>
    <submittedName>
        <fullName evidence="1">Uncharacterized protein</fullName>
    </submittedName>
</protein>
<sequence length="114" mass="12867">GNDGIVRAHSLPPKVCGTLGKRLGRQGRRQAWSCGEKIKERPLLQQQPSLVVSHAVGVLSTLHQTPRVSTELHVILRSCFRRYICFGYTKSSFGVRMRRTVGAGKETRLRRRQT</sequence>
<keyword evidence="2" id="KW-1185">Reference proteome</keyword>
<feature type="non-terminal residue" evidence="1">
    <location>
        <position position="1"/>
    </location>
</feature>
<accession>A0A195BVC7</accession>
<dbReference type="AlphaFoldDB" id="A0A195BVC7"/>
<dbReference type="EMBL" id="KQ976403">
    <property type="protein sequence ID" value="KYM92215.1"/>
    <property type="molecule type" value="Genomic_DNA"/>
</dbReference>
<dbReference type="Proteomes" id="UP000078540">
    <property type="component" value="Unassembled WGS sequence"/>
</dbReference>
<evidence type="ECO:0000313" key="2">
    <source>
        <dbReference type="Proteomes" id="UP000078540"/>
    </source>
</evidence>
<evidence type="ECO:0000313" key="1">
    <source>
        <dbReference type="EMBL" id="KYM92215.1"/>
    </source>
</evidence>
<organism evidence="1 2">
    <name type="scientific">Atta colombica</name>
    <dbReference type="NCBI Taxonomy" id="520822"/>
    <lineage>
        <taxon>Eukaryota</taxon>
        <taxon>Metazoa</taxon>
        <taxon>Ecdysozoa</taxon>
        <taxon>Arthropoda</taxon>
        <taxon>Hexapoda</taxon>
        <taxon>Insecta</taxon>
        <taxon>Pterygota</taxon>
        <taxon>Neoptera</taxon>
        <taxon>Endopterygota</taxon>
        <taxon>Hymenoptera</taxon>
        <taxon>Apocrita</taxon>
        <taxon>Aculeata</taxon>
        <taxon>Formicoidea</taxon>
        <taxon>Formicidae</taxon>
        <taxon>Myrmicinae</taxon>
        <taxon>Atta</taxon>
    </lineage>
</organism>
<gene>
    <name evidence="1" type="ORF">ALC53_01278</name>
</gene>
<proteinExistence type="predicted"/>